<dbReference type="Proteomes" id="UP000806522">
    <property type="component" value="Unassembled WGS sequence"/>
</dbReference>
<dbReference type="Pfam" id="PF09407">
    <property type="entry name" value="AbiEi_1"/>
    <property type="match status" value="1"/>
</dbReference>
<protein>
    <recommendedName>
        <fullName evidence="1">AbiEi antitoxin C-terminal domain-containing protein</fullName>
    </recommendedName>
</protein>
<sequence>MRTGSLQSWVDQQMIRGRYIFTKEDVLAQGLSQADDSLNTALSRLGKKGVIVSPWQNFYVVVPTEYRLKGNVPPSLYIDHLMKSLGRDYYVSLLSAAALNGAGHQRAMAFQVTVNGAPIHSGIKNGVRLDFTLRNPLPMMYVKQVKTQMGFINVSLPELTALDLVLNENKVGGINRVTEVLIELSENMHFDESFTDLLTFFNAPVIQRLGYLLDLIEEHELADRLLMLAQKQSKLFRKIRLKQSKTQTDDMVIDSRWKVIVNQEIETDEI</sequence>
<dbReference type="EMBL" id="SUYC01000005">
    <property type="protein sequence ID" value="MBE6270397.1"/>
    <property type="molecule type" value="Genomic_DNA"/>
</dbReference>
<comment type="caution">
    <text evidence="2">The sequence shown here is derived from an EMBL/GenBank/DDBJ whole genome shotgun (WGS) entry which is preliminary data.</text>
</comment>
<name>A0A9D5P0X2_XYLRU</name>
<dbReference type="AlphaFoldDB" id="A0A9D5P0X2"/>
<reference evidence="2" key="1">
    <citation type="submission" date="2019-04" db="EMBL/GenBank/DDBJ databases">
        <title>Evolution of Biomass-Degrading Anaerobic Consortia Revealed by Metagenomics.</title>
        <authorList>
            <person name="Peng X."/>
        </authorList>
    </citation>
    <scope>NUCLEOTIDE SEQUENCE</scope>
    <source>
        <strain evidence="2">SIG140</strain>
    </source>
</reference>
<organism evidence="2 3">
    <name type="scientific">Xylanibacter ruminicola</name>
    <name type="common">Prevotella ruminicola</name>
    <dbReference type="NCBI Taxonomy" id="839"/>
    <lineage>
        <taxon>Bacteria</taxon>
        <taxon>Pseudomonadati</taxon>
        <taxon>Bacteroidota</taxon>
        <taxon>Bacteroidia</taxon>
        <taxon>Bacteroidales</taxon>
        <taxon>Prevotellaceae</taxon>
        <taxon>Xylanibacter</taxon>
    </lineage>
</organism>
<evidence type="ECO:0000259" key="1">
    <source>
        <dbReference type="Pfam" id="PF09407"/>
    </source>
</evidence>
<feature type="domain" description="AbiEi antitoxin C-terminal" evidence="1">
    <location>
        <begin position="73"/>
        <end position="215"/>
    </location>
</feature>
<accession>A0A9D5P0X2</accession>
<evidence type="ECO:0000313" key="2">
    <source>
        <dbReference type="EMBL" id="MBE6270397.1"/>
    </source>
</evidence>
<proteinExistence type="predicted"/>
<evidence type="ECO:0000313" key="3">
    <source>
        <dbReference type="Proteomes" id="UP000806522"/>
    </source>
</evidence>
<dbReference type="InterPro" id="IPR018547">
    <property type="entry name" value="AbiEi_C"/>
</dbReference>
<gene>
    <name evidence="2" type="ORF">E7101_05535</name>
</gene>